<organism evidence="2 3">
    <name type="scientific">Tissierella simiarum</name>
    <dbReference type="NCBI Taxonomy" id="2841534"/>
    <lineage>
        <taxon>Bacteria</taxon>
        <taxon>Bacillati</taxon>
        <taxon>Bacillota</taxon>
        <taxon>Tissierellia</taxon>
        <taxon>Tissierellales</taxon>
        <taxon>Tissierellaceae</taxon>
        <taxon>Tissierella</taxon>
    </lineage>
</organism>
<dbReference type="EMBL" id="JAHLPM010000018">
    <property type="protein sequence ID" value="MBU5439739.1"/>
    <property type="molecule type" value="Genomic_DNA"/>
</dbReference>
<dbReference type="Proteomes" id="UP000749471">
    <property type="component" value="Unassembled WGS sequence"/>
</dbReference>
<evidence type="ECO:0008006" key="4">
    <source>
        <dbReference type="Google" id="ProtNLM"/>
    </source>
</evidence>
<keyword evidence="3" id="KW-1185">Reference proteome</keyword>
<reference evidence="2 3" key="1">
    <citation type="submission" date="2021-06" db="EMBL/GenBank/DDBJ databases">
        <authorList>
            <person name="Sun Q."/>
            <person name="Li D."/>
        </authorList>
    </citation>
    <scope>NUCLEOTIDE SEQUENCE [LARGE SCALE GENOMIC DNA]</scope>
    <source>
        <strain evidence="2 3">MSJ-40</strain>
    </source>
</reference>
<accession>A0ABS6E9Y9</accession>
<gene>
    <name evidence="2" type="ORF">KQI42_17120</name>
</gene>
<sequence>MRRVGERMQKIRQILREKRGSSFPLIVAVTLCLVIIITGISEYFRLMIIAQGVRDAVQDAVISTVNDNYDDVYHGVREGYSGGYQPVADDFEESLDYGDIYNRLDTILGLEQSGGYHVKTISDGKMEFRIWDLDVDIRNAPIGTGDTASSRFKVDCTIMLEVPVSFGGKLLPSMKIRIKTSGGYTPKF</sequence>
<keyword evidence="1" id="KW-0812">Transmembrane</keyword>
<comment type="caution">
    <text evidence="2">The sequence shown here is derived from an EMBL/GenBank/DDBJ whole genome shotgun (WGS) entry which is preliminary data.</text>
</comment>
<protein>
    <recommendedName>
        <fullName evidence="4">Flp pilus-assembly TadG-like N-terminal domain-containing protein</fullName>
    </recommendedName>
</protein>
<feature type="transmembrane region" description="Helical" evidence="1">
    <location>
        <begin position="21"/>
        <end position="40"/>
    </location>
</feature>
<keyword evidence="1" id="KW-1133">Transmembrane helix</keyword>
<evidence type="ECO:0000256" key="1">
    <source>
        <dbReference type="SAM" id="Phobius"/>
    </source>
</evidence>
<name>A0ABS6E9Y9_9FIRM</name>
<keyword evidence="1" id="KW-0472">Membrane</keyword>
<dbReference type="RefSeq" id="WP_216521539.1">
    <property type="nucleotide sequence ID" value="NZ_JAHLPM010000018.1"/>
</dbReference>
<proteinExistence type="predicted"/>
<evidence type="ECO:0000313" key="2">
    <source>
        <dbReference type="EMBL" id="MBU5439739.1"/>
    </source>
</evidence>
<evidence type="ECO:0000313" key="3">
    <source>
        <dbReference type="Proteomes" id="UP000749471"/>
    </source>
</evidence>